<dbReference type="KEGG" id="psti:SOO65_07200"/>
<sequence>MRSDFLHSWKRFFLISPISPPTADSAMLADYAIMAGNESEAALVLNNLIF</sequence>
<name>A0AAX4HTX4_9BACT</name>
<gene>
    <name evidence="1" type="ORF">SOO65_07200</name>
</gene>
<keyword evidence="2" id="KW-1185">Reference proteome</keyword>
<organism evidence="1 2">
    <name type="scientific">Peredibacter starrii</name>
    <dbReference type="NCBI Taxonomy" id="28202"/>
    <lineage>
        <taxon>Bacteria</taxon>
        <taxon>Pseudomonadati</taxon>
        <taxon>Bdellovibrionota</taxon>
        <taxon>Bacteriovoracia</taxon>
        <taxon>Bacteriovoracales</taxon>
        <taxon>Bacteriovoracaceae</taxon>
        <taxon>Peredibacter</taxon>
    </lineage>
</organism>
<evidence type="ECO:0000313" key="1">
    <source>
        <dbReference type="EMBL" id="WPU66528.1"/>
    </source>
</evidence>
<dbReference type="Proteomes" id="UP001324634">
    <property type="component" value="Chromosome"/>
</dbReference>
<dbReference type="AlphaFoldDB" id="A0AAX4HTX4"/>
<evidence type="ECO:0000313" key="2">
    <source>
        <dbReference type="Proteomes" id="UP001324634"/>
    </source>
</evidence>
<protein>
    <submittedName>
        <fullName evidence="1">Uncharacterized protein</fullName>
    </submittedName>
</protein>
<dbReference type="RefSeq" id="WP_321398832.1">
    <property type="nucleotide sequence ID" value="NZ_CP139487.1"/>
</dbReference>
<dbReference type="EMBL" id="CP139487">
    <property type="protein sequence ID" value="WPU66528.1"/>
    <property type="molecule type" value="Genomic_DNA"/>
</dbReference>
<reference evidence="1 2" key="1">
    <citation type="submission" date="2023-11" db="EMBL/GenBank/DDBJ databases">
        <title>Peredibacter starrii A3.12.</title>
        <authorList>
            <person name="Mitchell R.J."/>
        </authorList>
    </citation>
    <scope>NUCLEOTIDE SEQUENCE [LARGE SCALE GENOMIC DNA]</scope>
    <source>
        <strain evidence="1 2">A3.12</strain>
    </source>
</reference>
<accession>A0AAX4HTX4</accession>
<proteinExistence type="predicted"/>